<evidence type="ECO:0000256" key="3">
    <source>
        <dbReference type="ARBA" id="ARBA00023125"/>
    </source>
</evidence>
<dbReference type="Gene3D" id="1.10.10.10">
    <property type="entry name" value="Winged helix-like DNA-binding domain superfamily/Winged helix DNA-binding domain"/>
    <property type="match status" value="1"/>
</dbReference>
<evidence type="ECO:0000256" key="1">
    <source>
        <dbReference type="ARBA" id="ARBA00004123"/>
    </source>
</evidence>
<evidence type="ECO:0000256" key="6">
    <source>
        <dbReference type="PROSITE-ProRule" id="PRU00089"/>
    </source>
</evidence>
<dbReference type="PRINTS" id="PR00053">
    <property type="entry name" value="FORKHEAD"/>
</dbReference>
<keyword evidence="2" id="KW-0805">Transcription regulation</keyword>
<dbReference type="CDD" id="cd00059">
    <property type="entry name" value="FH_FOX"/>
    <property type="match status" value="1"/>
</dbReference>
<evidence type="ECO:0000313" key="9">
    <source>
        <dbReference type="EMBL" id="OLL25682.1"/>
    </source>
</evidence>
<keyword evidence="3 6" id="KW-0238">DNA-binding</keyword>
<dbReference type="InterPro" id="IPR036388">
    <property type="entry name" value="WH-like_DNA-bd_sf"/>
</dbReference>
<dbReference type="GO" id="GO:0000978">
    <property type="term" value="F:RNA polymerase II cis-regulatory region sequence-specific DNA binding"/>
    <property type="evidence" value="ECO:0007669"/>
    <property type="project" value="TreeGrafter"/>
</dbReference>
<evidence type="ECO:0000256" key="4">
    <source>
        <dbReference type="ARBA" id="ARBA00023163"/>
    </source>
</evidence>
<proteinExistence type="predicted"/>
<feature type="domain" description="Fork-head" evidence="8">
    <location>
        <begin position="65"/>
        <end position="156"/>
    </location>
</feature>
<keyword evidence="4" id="KW-0804">Transcription</keyword>
<evidence type="ECO:0000259" key="8">
    <source>
        <dbReference type="PROSITE" id="PS50039"/>
    </source>
</evidence>
<dbReference type="SMART" id="SM00339">
    <property type="entry name" value="FH"/>
    <property type="match status" value="1"/>
</dbReference>
<evidence type="ECO:0000256" key="7">
    <source>
        <dbReference type="SAM" id="MobiDB-lite"/>
    </source>
</evidence>
<dbReference type="PANTHER" id="PTHR11829:SF343">
    <property type="entry name" value="FORK-HEAD DOMAIN-CONTAINING PROTEIN"/>
    <property type="match status" value="1"/>
</dbReference>
<gene>
    <name evidence="9" type="ORF">NEOLI_000865</name>
</gene>
<dbReference type="GO" id="GO:0005634">
    <property type="term" value="C:nucleus"/>
    <property type="evidence" value="ECO:0007669"/>
    <property type="project" value="UniProtKB-SubCell"/>
</dbReference>
<dbReference type="InterPro" id="IPR050211">
    <property type="entry name" value="FOX_domain-containing"/>
</dbReference>
<feature type="region of interest" description="Disordered" evidence="7">
    <location>
        <begin position="149"/>
        <end position="171"/>
    </location>
</feature>
<dbReference type="GO" id="GO:0001228">
    <property type="term" value="F:DNA-binding transcription activator activity, RNA polymerase II-specific"/>
    <property type="evidence" value="ECO:0007669"/>
    <property type="project" value="UniProtKB-ARBA"/>
</dbReference>
<sequence>MLSPARKHTPPSSPPPHSLPELVERNGRACLLAPPSASVNANANASTNTNSNATAAEALFDDGDKPPYSYAALIAMAILRAPRKRLTLSAIYAWISSTFTWYRSSESGWQNSIRHNLSLNKAFVKVERPKDEPGKGNYWTIDPACEPQFTKNRSRRPSCPANPHPAKRRKTIPPTAVLHTGQLTVVLENPQAAIDCLQPAIDCPRSLSNYPRPLSNYPRSTTNRPQTPQDRCEKDQRLFKKPVSLP</sequence>
<feature type="non-terminal residue" evidence="9">
    <location>
        <position position="246"/>
    </location>
</feature>
<feature type="DNA-binding region" description="Fork-head" evidence="6">
    <location>
        <begin position="65"/>
        <end position="156"/>
    </location>
</feature>
<name>A0A1U7LT13_NEOID</name>
<dbReference type="STRING" id="1198029.A0A1U7LT13"/>
<organism evidence="9 10">
    <name type="scientific">Neolecta irregularis (strain DAH-3)</name>
    <dbReference type="NCBI Taxonomy" id="1198029"/>
    <lineage>
        <taxon>Eukaryota</taxon>
        <taxon>Fungi</taxon>
        <taxon>Dikarya</taxon>
        <taxon>Ascomycota</taxon>
        <taxon>Taphrinomycotina</taxon>
        <taxon>Neolectales</taxon>
        <taxon>Neolectaceae</taxon>
        <taxon>Neolecta</taxon>
    </lineage>
</organism>
<comment type="caution">
    <text evidence="9">The sequence shown here is derived from an EMBL/GenBank/DDBJ whole genome shotgun (WGS) entry which is preliminary data.</text>
</comment>
<dbReference type="PROSITE" id="PS00657">
    <property type="entry name" value="FORK_HEAD_1"/>
    <property type="match status" value="1"/>
</dbReference>
<dbReference type="EMBL" id="LXFE01000332">
    <property type="protein sequence ID" value="OLL25682.1"/>
    <property type="molecule type" value="Genomic_DNA"/>
</dbReference>
<dbReference type="InterPro" id="IPR030456">
    <property type="entry name" value="TF_fork_head_CS_2"/>
</dbReference>
<keyword evidence="10" id="KW-1185">Reference proteome</keyword>
<dbReference type="InterPro" id="IPR001766">
    <property type="entry name" value="Fork_head_dom"/>
</dbReference>
<dbReference type="FunFam" id="1.10.10.10:FF:000260">
    <property type="entry name" value="Forkhead transcription factor (Sep1)"/>
    <property type="match status" value="1"/>
</dbReference>
<evidence type="ECO:0000256" key="2">
    <source>
        <dbReference type="ARBA" id="ARBA00023015"/>
    </source>
</evidence>
<keyword evidence="5 6" id="KW-0539">Nucleus</keyword>
<comment type="subcellular location">
    <subcellularLocation>
        <location evidence="1 6">Nucleus</location>
    </subcellularLocation>
</comment>
<feature type="compositionally biased region" description="Polar residues" evidence="7">
    <location>
        <begin position="217"/>
        <end position="229"/>
    </location>
</feature>
<dbReference type="AlphaFoldDB" id="A0A1U7LT13"/>
<evidence type="ECO:0000313" key="10">
    <source>
        <dbReference type="Proteomes" id="UP000186594"/>
    </source>
</evidence>
<dbReference type="PROSITE" id="PS00658">
    <property type="entry name" value="FORK_HEAD_2"/>
    <property type="match status" value="1"/>
</dbReference>
<dbReference type="InterPro" id="IPR036390">
    <property type="entry name" value="WH_DNA-bd_sf"/>
</dbReference>
<accession>A0A1U7LT13</accession>
<feature type="region of interest" description="Disordered" evidence="7">
    <location>
        <begin position="1"/>
        <end position="21"/>
    </location>
</feature>
<dbReference type="Proteomes" id="UP000186594">
    <property type="component" value="Unassembled WGS sequence"/>
</dbReference>
<dbReference type="OrthoDB" id="5954824at2759"/>
<dbReference type="PROSITE" id="PS50039">
    <property type="entry name" value="FORK_HEAD_3"/>
    <property type="match status" value="1"/>
</dbReference>
<protein>
    <submittedName>
        <fullName evidence="9">Forkhead protein sep1</fullName>
    </submittedName>
</protein>
<dbReference type="InterPro" id="IPR018122">
    <property type="entry name" value="TF_fork_head_CS_1"/>
</dbReference>
<evidence type="ECO:0000256" key="5">
    <source>
        <dbReference type="ARBA" id="ARBA00023242"/>
    </source>
</evidence>
<dbReference type="Pfam" id="PF00250">
    <property type="entry name" value="Forkhead"/>
    <property type="match status" value="1"/>
</dbReference>
<dbReference type="SUPFAM" id="SSF46785">
    <property type="entry name" value="Winged helix' DNA-binding domain"/>
    <property type="match status" value="1"/>
</dbReference>
<feature type="region of interest" description="Disordered" evidence="7">
    <location>
        <begin position="207"/>
        <end position="246"/>
    </location>
</feature>
<reference evidence="9 10" key="1">
    <citation type="submission" date="2016-04" db="EMBL/GenBank/DDBJ databases">
        <title>Evolutionary innovation and constraint leading to complex multicellularity in the Ascomycota.</title>
        <authorList>
            <person name="Cisse O."/>
            <person name="Nguyen A."/>
            <person name="Hewitt D.A."/>
            <person name="Jedd G."/>
            <person name="Stajich J.E."/>
        </authorList>
    </citation>
    <scope>NUCLEOTIDE SEQUENCE [LARGE SCALE GENOMIC DNA]</scope>
    <source>
        <strain evidence="9 10">DAH-3</strain>
    </source>
</reference>
<dbReference type="PANTHER" id="PTHR11829">
    <property type="entry name" value="FORKHEAD BOX PROTEIN"/>
    <property type="match status" value="1"/>
</dbReference>